<evidence type="ECO:0000313" key="2">
    <source>
        <dbReference type="EMBL" id="CAE0466300.1"/>
    </source>
</evidence>
<keyword evidence="1" id="KW-1133">Transmembrane helix</keyword>
<protein>
    <submittedName>
        <fullName evidence="2">Uncharacterized protein</fullName>
    </submittedName>
</protein>
<proteinExistence type="predicted"/>
<feature type="transmembrane region" description="Helical" evidence="1">
    <location>
        <begin position="15"/>
        <end position="37"/>
    </location>
</feature>
<organism evidence="2">
    <name type="scientific">Chaetoceros debilis</name>
    <dbReference type="NCBI Taxonomy" id="122233"/>
    <lineage>
        <taxon>Eukaryota</taxon>
        <taxon>Sar</taxon>
        <taxon>Stramenopiles</taxon>
        <taxon>Ochrophyta</taxon>
        <taxon>Bacillariophyta</taxon>
        <taxon>Coscinodiscophyceae</taxon>
        <taxon>Chaetocerotophycidae</taxon>
        <taxon>Chaetocerotales</taxon>
        <taxon>Chaetocerotaceae</taxon>
        <taxon>Chaetoceros</taxon>
    </lineage>
</organism>
<keyword evidence="1" id="KW-0472">Membrane</keyword>
<keyword evidence="1" id="KW-0812">Transmembrane</keyword>
<accession>A0A6S8V3L5</accession>
<evidence type="ECO:0000256" key="1">
    <source>
        <dbReference type="SAM" id="Phobius"/>
    </source>
</evidence>
<reference evidence="2" key="1">
    <citation type="submission" date="2021-01" db="EMBL/GenBank/DDBJ databases">
        <authorList>
            <person name="Corre E."/>
            <person name="Pelletier E."/>
            <person name="Niang G."/>
            <person name="Scheremetjew M."/>
            <person name="Finn R."/>
            <person name="Kale V."/>
            <person name="Holt S."/>
            <person name="Cochrane G."/>
            <person name="Meng A."/>
            <person name="Brown T."/>
            <person name="Cohen L."/>
        </authorList>
    </citation>
    <scope>NUCLEOTIDE SEQUENCE</scope>
    <source>
        <strain evidence="2">MM31A-1</strain>
    </source>
</reference>
<dbReference type="AlphaFoldDB" id="A0A6S8V3L5"/>
<sequence length="111" mass="12664">MVEDGECKTRWRKCIYTIIVFVLCLPVPALAFVLIVLSSTVEERDFLNDFEKIEGGCRIVRSNFTSFQKERIEAGGAMAGSSTVCTCTVYYKFLFTPVMEGSQQFHRIQFN</sequence>
<name>A0A6S8V3L5_9STRA</name>
<gene>
    <name evidence="2" type="ORF">CDEB00056_LOCUS11152</name>
</gene>
<dbReference type="EMBL" id="HBIO01014424">
    <property type="protein sequence ID" value="CAE0466300.1"/>
    <property type="molecule type" value="Transcribed_RNA"/>
</dbReference>